<dbReference type="Proteomes" id="UP001597063">
    <property type="component" value="Unassembled WGS sequence"/>
</dbReference>
<comment type="caution">
    <text evidence="3">The sequence shown here is derived from an EMBL/GenBank/DDBJ whole genome shotgun (WGS) entry which is preliminary data.</text>
</comment>
<name>A0ABW2XCS0_9ACTN</name>
<dbReference type="InterPro" id="IPR045851">
    <property type="entry name" value="AMP-bd_C_sf"/>
</dbReference>
<dbReference type="Pfam" id="PF13193">
    <property type="entry name" value="AMP-binding_C"/>
    <property type="match status" value="1"/>
</dbReference>
<evidence type="ECO:0000313" key="4">
    <source>
        <dbReference type="Proteomes" id="UP001597063"/>
    </source>
</evidence>
<gene>
    <name evidence="3" type="ORF">ACFQZM_04860</name>
</gene>
<dbReference type="EMBL" id="JBHTGP010000003">
    <property type="protein sequence ID" value="MFD0683817.1"/>
    <property type="molecule type" value="Genomic_DNA"/>
</dbReference>
<dbReference type="SUPFAM" id="SSF56801">
    <property type="entry name" value="Acetyl-CoA synthetase-like"/>
    <property type="match status" value="1"/>
</dbReference>
<dbReference type="GO" id="GO:0004467">
    <property type="term" value="F:long-chain fatty acid-CoA ligase activity"/>
    <property type="evidence" value="ECO:0007669"/>
    <property type="project" value="UniProtKB-EC"/>
</dbReference>
<dbReference type="Pfam" id="PF00501">
    <property type="entry name" value="AMP-binding"/>
    <property type="match status" value="1"/>
</dbReference>
<sequence length="520" mass="56549">MPGLTEVLRERAELHPDRVAYIAGDTEITYRDLDRRVDRAAAALAASGVGHGDRVAILDKNSLEYVEQLFGAARIGAVQVPVNYRLAPDEVAYIVNNAQAKVFLVGPEFVPVLDAITGKLEHTTHLVVIGGEGHAHLDYEQWLGDAGDPPAGADREIDTADVFVQLYSSGTTGLPKGVMLTHDNFNSVLPLTNDLWGIDDATVLMVAMPMYHVAGCALAVCVVFDGITGVITREPDPTAIARAIERHRVTHVFLVPVLLQFMQLIPEVAECDLSSLRLLLYGASPISDEVLRGAMRMLPTTGFMQVYGLTETTGAITMLPVQDHDPDGPNAHRLRSAGIPNPSCTLRIADPATLDELPPGQVGEILCRTPQNMKGYWGMPEATASALLPGGWFRTGDAGYVDEDGYLYIHDRVKDMIISGGENIYPAEVENVLMDHPAVSDCAVIGVPDAKWGETPKAVVVLSEDVSEADLIAHCRERLAHFKCPTSVERRDAIPRNPTGKILKRELRAPYWQGQDRAVH</sequence>
<keyword evidence="4" id="KW-1185">Reference proteome</keyword>
<proteinExistence type="predicted"/>
<feature type="domain" description="AMP-binding enzyme C-terminal" evidence="2">
    <location>
        <begin position="428"/>
        <end position="501"/>
    </location>
</feature>
<dbReference type="NCBIfam" id="NF004837">
    <property type="entry name" value="PRK06187.1"/>
    <property type="match status" value="1"/>
</dbReference>
<evidence type="ECO:0000259" key="1">
    <source>
        <dbReference type="Pfam" id="PF00501"/>
    </source>
</evidence>
<accession>A0ABW2XCS0</accession>
<dbReference type="Gene3D" id="3.30.300.30">
    <property type="match status" value="1"/>
</dbReference>
<evidence type="ECO:0000259" key="2">
    <source>
        <dbReference type="Pfam" id="PF13193"/>
    </source>
</evidence>
<dbReference type="InterPro" id="IPR000873">
    <property type="entry name" value="AMP-dep_synth/lig_dom"/>
</dbReference>
<dbReference type="InterPro" id="IPR050237">
    <property type="entry name" value="ATP-dep_AMP-bd_enzyme"/>
</dbReference>
<reference evidence="4" key="1">
    <citation type="journal article" date="2019" name="Int. J. Syst. Evol. Microbiol.">
        <title>The Global Catalogue of Microorganisms (GCM) 10K type strain sequencing project: providing services to taxonomists for standard genome sequencing and annotation.</title>
        <authorList>
            <consortium name="The Broad Institute Genomics Platform"/>
            <consortium name="The Broad Institute Genome Sequencing Center for Infectious Disease"/>
            <person name="Wu L."/>
            <person name="Ma J."/>
        </authorList>
    </citation>
    <scope>NUCLEOTIDE SEQUENCE [LARGE SCALE GENOMIC DNA]</scope>
    <source>
        <strain evidence="4">JCM 9371</strain>
    </source>
</reference>
<evidence type="ECO:0000313" key="3">
    <source>
        <dbReference type="EMBL" id="MFD0683817.1"/>
    </source>
</evidence>
<feature type="domain" description="AMP-dependent synthetase/ligase" evidence="1">
    <location>
        <begin position="8"/>
        <end position="377"/>
    </location>
</feature>
<protein>
    <submittedName>
        <fullName evidence="3">Long-chain-fatty-acid--CoA ligase</fullName>
        <ecNumber evidence="3">6.2.1.3</ecNumber>
    </submittedName>
</protein>
<dbReference type="EC" id="6.2.1.3" evidence="3"/>
<dbReference type="PANTHER" id="PTHR43767:SF1">
    <property type="entry name" value="NONRIBOSOMAL PEPTIDE SYNTHASE PES1 (EUROFUNG)-RELATED"/>
    <property type="match status" value="1"/>
</dbReference>
<keyword evidence="3" id="KW-0436">Ligase</keyword>
<dbReference type="InterPro" id="IPR042099">
    <property type="entry name" value="ANL_N_sf"/>
</dbReference>
<dbReference type="CDD" id="cd17631">
    <property type="entry name" value="FACL_FadD13-like"/>
    <property type="match status" value="1"/>
</dbReference>
<dbReference type="PANTHER" id="PTHR43767">
    <property type="entry name" value="LONG-CHAIN-FATTY-ACID--COA LIGASE"/>
    <property type="match status" value="1"/>
</dbReference>
<dbReference type="RefSeq" id="WP_131760179.1">
    <property type="nucleotide sequence ID" value="NZ_CAACUY010000105.1"/>
</dbReference>
<dbReference type="Gene3D" id="3.40.50.12780">
    <property type="entry name" value="N-terminal domain of ligase-like"/>
    <property type="match status" value="1"/>
</dbReference>
<dbReference type="InterPro" id="IPR025110">
    <property type="entry name" value="AMP-bd_C"/>
</dbReference>
<organism evidence="3 4">
    <name type="scientific">Actinomadura fibrosa</name>
    <dbReference type="NCBI Taxonomy" id="111802"/>
    <lineage>
        <taxon>Bacteria</taxon>
        <taxon>Bacillati</taxon>
        <taxon>Actinomycetota</taxon>
        <taxon>Actinomycetes</taxon>
        <taxon>Streptosporangiales</taxon>
        <taxon>Thermomonosporaceae</taxon>
        <taxon>Actinomadura</taxon>
    </lineage>
</organism>